<sequence length="170" mass="19577">MDPDYLTIVDFNSCLNELGYLGAIVFWYRLSVKSHWQKFCPLKNDSDVIDLIWRIESEGVDVMPRPNEWPKEDNDIILPTQVKRQPGRLRIAMRRAPYESNESYKVTRQGTMSMLVKRAKCTAFLASCGDSTCFSCTVHHGDSRCISCTTHIKQQKEEDDTKTTCSKFVI</sequence>
<keyword evidence="2" id="KW-1185">Reference proteome</keyword>
<organism evidence="1 2">
    <name type="scientific">Morella rubra</name>
    <name type="common">Chinese bayberry</name>
    <dbReference type="NCBI Taxonomy" id="262757"/>
    <lineage>
        <taxon>Eukaryota</taxon>
        <taxon>Viridiplantae</taxon>
        <taxon>Streptophyta</taxon>
        <taxon>Embryophyta</taxon>
        <taxon>Tracheophyta</taxon>
        <taxon>Spermatophyta</taxon>
        <taxon>Magnoliopsida</taxon>
        <taxon>eudicotyledons</taxon>
        <taxon>Gunneridae</taxon>
        <taxon>Pentapetalae</taxon>
        <taxon>rosids</taxon>
        <taxon>fabids</taxon>
        <taxon>Fagales</taxon>
        <taxon>Myricaceae</taxon>
        <taxon>Morella</taxon>
    </lineage>
</organism>
<gene>
    <name evidence="1" type="ORF">CJ030_MR7G009262</name>
</gene>
<accession>A0A6A1V071</accession>
<proteinExistence type="predicted"/>
<protein>
    <submittedName>
        <fullName evidence="1">Uncharacterized protein</fullName>
    </submittedName>
</protein>
<dbReference type="Proteomes" id="UP000516437">
    <property type="component" value="Chromosome 7"/>
</dbReference>
<dbReference type="EMBL" id="RXIC02000025">
    <property type="protein sequence ID" value="KAB1206033.1"/>
    <property type="molecule type" value="Genomic_DNA"/>
</dbReference>
<name>A0A6A1V071_9ROSI</name>
<dbReference type="AlphaFoldDB" id="A0A6A1V071"/>
<evidence type="ECO:0000313" key="1">
    <source>
        <dbReference type="EMBL" id="KAB1206033.1"/>
    </source>
</evidence>
<dbReference type="GO" id="GO:0051536">
    <property type="term" value="F:iron-sulfur cluster binding"/>
    <property type="evidence" value="ECO:0007669"/>
    <property type="project" value="InterPro"/>
</dbReference>
<reference evidence="1 2" key="1">
    <citation type="journal article" date="2019" name="Plant Biotechnol. J.">
        <title>The red bayberry genome and genetic basis of sex determination.</title>
        <authorList>
            <person name="Jia H.M."/>
            <person name="Jia H.J."/>
            <person name="Cai Q.L."/>
            <person name="Wang Y."/>
            <person name="Zhao H.B."/>
            <person name="Yang W.F."/>
            <person name="Wang G.Y."/>
            <person name="Li Y.H."/>
            <person name="Zhan D.L."/>
            <person name="Shen Y.T."/>
            <person name="Niu Q.F."/>
            <person name="Chang L."/>
            <person name="Qiu J."/>
            <person name="Zhao L."/>
            <person name="Xie H.B."/>
            <person name="Fu W.Y."/>
            <person name="Jin J."/>
            <person name="Li X.W."/>
            <person name="Jiao Y."/>
            <person name="Zhou C.C."/>
            <person name="Tu T."/>
            <person name="Chai C.Y."/>
            <person name="Gao J.L."/>
            <person name="Fan L.J."/>
            <person name="van de Weg E."/>
            <person name="Wang J.Y."/>
            <person name="Gao Z.S."/>
        </authorList>
    </citation>
    <scope>NUCLEOTIDE SEQUENCE [LARGE SCALE GENOMIC DNA]</scope>
    <source>
        <tissue evidence="1">Leaves</tissue>
    </source>
</reference>
<dbReference type="InterPro" id="IPR036010">
    <property type="entry name" value="2Fe-2S_ferredoxin-like_sf"/>
</dbReference>
<dbReference type="SUPFAM" id="SSF54292">
    <property type="entry name" value="2Fe-2S ferredoxin-like"/>
    <property type="match status" value="1"/>
</dbReference>
<comment type="caution">
    <text evidence="1">The sequence shown here is derived from an EMBL/GenBank/DDBJ whole genome shotgun (WGS) entry which is preliminary data.</text>
</comment>
<evidence type="ECO:0000313" key="2">
    <source>
        <dbReference type="Proteomes" id="UP000516437"/>
    </source>
</evidence>